<gene>
    <name evidence="1" type="ORF">GOOTI_091_00150</name>
</gene>
<sequence length="73" mass="8185">MSDGNIHYAPLSADDALVDEWNVAVLGMHFAALISARQIRDARTNGHTEYMFVQSYDRTIVTQAVRSILSRFA</sequence>
<protein>
    <submittedName>
        <fullName evidence="1">Uncharacterized protein</fullName>
    </submittedName>
</protein>
<dbReference type="EMBL" id="BAFB01000091">
    <property type="protein sequence ID" value="GAB34020.1"/>
    <property type="molecule type" value="Genomic_DNA"/>
</dbReference>
<reference evidence="1" key="1">
    <citation type="submission" date="2012-02" db="EMBL/GenBank/DDBJ databases">
        <title>Whole genome shotgun sequence of Gordonia otitidis NBRC 100426.</title>
        <authorList>
            <person name="Yoshida I."/>
            <person name="Hosoyama A."/>
            <person name="Tsuchikane K."/>
            <person name="Katsumata H."/>
            <person name="Yamazaki S."/>
            <person name="Fujita N."/>
        </authorList>
    </citation>
    <scope>NUCLEOTIDE SEQUENCE [LARGE SCALE GENOMIC DNA]</scope>
    <source>
        <strain evidence="1">NBRC 100426</strain>
    </source>
</reference>
<proteinExistence type="predicted"/>
<comment type="caution">
    <text evidence="1">The sequence shown here is derived from an EMBL/GenBank/DDBJ whole genome shotgun (WGS) entry which is preliminary data.</text>
</comment>
<keyword evidence="2" id="KW-1185">Reference proteome</keyword>
<dbReference type="Proteomes" id="UP000005038">
    <property type="component" value="Unassembled WGS sequence"/>
</dbReference>
<dbReference type="STRING" id="1108044.GOOTI_091_00150"/>
<organism evidence="1 2">
    <name type="scientific">Gordonia otitidis (strain DSM 44809 / CCUG 52243 / JCM 12355 / NBRC 100426 / IFM 10032)</name>
    <dbReference type="NCBI Taxonomy" id="1108044"/>
    <lineage>
        <taxon>Bacteria</taxon>
        <taxon>Bacillati</taxon>
        <taxon>Actinomycetota</taxon>
        <taxon>Actinomycetes</taxon>
        <taxon>Mycobacteriales</taxon>
        <taxon>Gordoniaceae</taxon>
        <taxon>Gordonia</taxon>
    </lineage>
</organism>
<dbReference type="AlphaFoldDB" id="H5TKL2"/>
<name>H5TKL2_GORO1</name>
<evidence type="ECO:0000313" key="2">
    <source>
        <dbReference type="Proteomes" id="UP000005038"/>
    </source>
</evidence>
<accession>H5TKL2</accession>
<evidence type="ECO:0000313" key="1">
    <source>
        <dbReference type="EMBL" id="GAB34020.1"/>
    </source>
</evidence>